<proteinExistence type="inferred from homology"/>
<dbReference type="RefSeq" id="XP_066829205.1">
    <property type="nucleotide sequence ID" value="XM_066972247.1"/>
</dbReference>
<dbReference type="InterPro" id="IPR036249">
    <property type="entry name" value="Thioredoxin-like_sf"/>
</dbReference>
<reference evidence="2 3" key="1">
    <citation type="submission" date="2024-03" db="EMBL/GenBank/DDBJ databases">
        <authorList>
            <person name="Brejova B."/>
        </authorList>
    </citation>
    <scope>NUCLEOTIDE SEQUENCE [LARGE SCALE GENOMIC DNA]</scope>
    <source>
        <strain evidence="2 3">CBS 14171</strain>
    </source>
</reference>
<name>A0ABP0ZK82_9ASCO</name>
<keyword evidence="1" id="KW-0813">Transport</keyword>
<accession>A0ABP0ZK82</accession>
<dbReference type="EMBL" id="OZ022407">
    <property type="protein sequence ID" value="CAK9437889.1"/>
    <property type="molecule type" value="Genomic_DNA"/>
</dbReference>
<dbReference type="PANTHER" id="PTHR33558">
    <property type="entry name" value="GLUTAREDOXIN-LIKE PROTEIN C5ORF63 HOMOLOG"/>
    <property type="match status" value="1"/>
</dbReference>
<comment type="similarity">
    <text evidence="1">Belongs to the glutaredoxin family.</text>
</comment>
<evidence type="ECO:0000313" key="3">
    <source>
        <dbReference type="Proteomes" id="UP001497383"/>
    </source>
</evidence>
<evidence type="ECO:0000256" key="1">
    <source>
        <dbReference type="RuleBase" id="RU363082"/>
    </source>
</evidence>
<sequence length="130" mass="14904">MIRSLRLSATLLSRSKLAYSTSSTSATTLTFFTRQGCKLCSDAKDVLDNSLQKSSSLLSPNFRLDLRIIDIDEPANQEWFDKYCYDVPVLHVEASDQKLKKFMHYLNEDELIQVFKTSASEQDRDNLVSR</sequence>
<dbReference type="Proteomes" id="UP001497383">
    <property type="component" value="Chromosome 3"/>
</dbReference>
<evidence type="ECO:0000313" key="2">
    <source>
        <dbReference type="EMBL" id="CAK9437889.1"/>
    </source>
</evidence>
<dbReference type="InterPro" id="IPR052565">
    <property type="entry name" value="Glutaredoxin-like_YDR286C"/>
</dbReference>
<gene>
    <name evidence="2" type="ORF">LODBEIA_P22670</name>
</gene>
<dbReference type="InterPro" id="IPR008554">
    <property type="entry name" value="Glutaredoxin-like"/>
</dbReference>
<dbReference type="Gene3D" id="3.40.30.10">
    <property type="entry name" value="Glutaredoxin"/>
    <property type="match status" value="1"/>
</dbReference>
<keyword evidence="3" id="KW-1185">Reference proteome</keyword>
<dbReference type="PANTHER" id="PTHR33558:SF1">
    <property type="entry name" value="GLUTAREDOXIN-LIKE PROTEIN C5ORF63 HOMOLOG"/>
    <property type="match status" value="1"/>
</dbReference>
<dbReference type="SUPFAM" id="SSF52833">
    <property type="entry name" value="Thioredoxin-like"/>
    <property type="match status" value="1"/>
</dbReference>
<dbReference type="Pfam" id="PF05768">
    <property type="entry name" value="Glrx-like"/>
    <property type="match status" value="1"/>
</dbReference>
<keyword evidence="1" id="KW-0249">Electron transport</keyword>
<protein>
    <recommendedName>
        <fullName evidence="1">Glutaredoxin-like protein</fullName>
    </recommendedName>
</protein>
<organism evidence="2 3">
    <name type="scientific">Lodderomyces beijingensis</name>
    <dbReference type="NCBI Taxonomy" id="1775926"/>
    <lineage>
        <taxon>Eukaryota</taxon>
        <taxon>Fungi</taxon>
        <taxon>Dikarya</taxon>
        <taxon>Ascomycota</taxon>
        <taxon>Saccharomycotina</taxon>
        <taxon>Pichiomycetes</taxon>
        <taxon>Debaryomycetaceae</taxon>
        <taxon>Candida/Lodderomyces clade</taxon>
        <taxon>Lodderomyces</taxon>
    </lineage>
</organism>
<dbReference type="GeneID" id="92207463"/>